<evidence type="ECO:0000256" key="1">
    <source>
        <dbReference type="ARBA" id="ARBA00004123"/>
    </source>
</evidence>
<evidence type="ECO:0000313" key="9">
    <source>
        <dbReference type="Proteomes" id="UP000008021"/>
    </source>
</evidence>
<evidence type="ECO:0000256" key="4">
    <source>
        <dbReference type="ARBA" id="ARBA00022884"/>
    </source>
</evidence>
<evidence type="ECO:0000256" key="3">
    <source>
        <dbReference type="ARBA" id="ARBA00022664"/>
    </source>
</evidence>
<reference evidence="8" key="1">
    <citation type="submission" date="2015-04" db="UniProtKB">
        <authorList>
            <consortium name="EnsemblPlants"/>
        </authorList>
    </citation>
    <scope>IDENTIFICATION</scope>
</reference>
<keyword evidence="3 6" id="KW-0507">mRNA processing</keyword>
<dbReference type="EnsemblPlants" id="OMERI01G25850.1">
    <property type="protein sequence ID" value="OMERI01G25850.1"/>
    <property type="gene ID" value="OMERI01G25850"/>
</dbReference>
<dbReference type="Gene3D" id="3.60.15.10">
    <property type="entry name" value="Ribonuclease Z/Hydroxyacylglutathione hydrolase-like"/>
    <property type="match status" value="1"/>
</dbReference>
<evidence type="ECO:0000259" key="7">
    <source>
        <dbReference type="SMART" id="SM00849"/>
    </source>
</evidence>
<dbReference type="GO" id="GO:0005847">
    <property type="term" value="C:mRNA cleavage and polyadenylation specificity factor complex"/>
    <property type="evidence" value="ECO:0007669"/>
    <property type="project" value="InterPro"/>
</dbReference>
<dbReference type="AlphaFoldDB" id="A0A0E0C6R7"/>
<feature type="domain" description="Metallo-beta-lactamase" evidence="7">
    <location>
        <begin position="62"/>
        <end position="274"/>
    </location>
</feature>
<dbReference type="InterPro" id="IPR036866">
    <property type="entry name" value="RibonucZ/Hydroxyglut_hydro"/>
</dbReference>
<dbReference type="PANTHER" id="PTHR45922">
    <property type="entry name" value="CLEAVAGE AND POLYADENYLATION SPECIFICITY FACTOR SUBUNIT 2"/>
    <property type="match status" value="1"/>
</dbReference>
<evidence type="ECO:0000313" key="8">
    <source>
        <dbReference type="EnsemblPlants" id="OMERI01G25850.1"/>
    </source>
</evidence>
<dbReference type="Pfam" id="PF07521">
    <property type="entry name" value="RMMBL"/>
    <property type="match status" value="1"/>
</dbReference>
<dbReference type="FunFam" id="3.60.15.10:FF:000008">
    <property type="entry name" value="Cleavage and polyadenylation specificity factor subunit 2"/>
    <property type="match status" value="1"/>
</dbReference>
<evidence type="ECO:0000256" key="5">
    <source>
        <dbReference type="ARBA" id="ARBA00023242"/>
    </source>
</evidence>
<dbReference type="InterPro" id="IPR011108">
    <property type="entry name" value="RMMBL"/>
</dbReference>
<keyword evidence="4 6" id="KW-0694">RNA-binding</keyword>
<sequence length="602" mass="65212">MPHTQHARPMYIRLLSGPTTTLGLFLSHSTSCSPPPPPPAKGIDRMGTSVQVTPLSGAYGEGPLCYLLAVDGFRFLLDCGWTDLCDPSHLQPLAKVAPTIDAVLLSHADIMHLGALPYAMKHLGLSAPVYATEPVFRLGILTLYDYFISQRQVSDFDLFTLDDIDAAFQNVVRLKYSQNHLLNDKGEGIVIAPHVAGHDLGGTVWKITKDGEDVVYAVDFNHRKERHLNGTALGSFVRPAVLITDAYNALNNHVYKRQQDQDFIDALVKVLTGGGSVLLPIDTAGRGAGDGMDSMLDEGSARLLLDSTPSKGAGDGMDSMLDEGSARLLLDSTPSKVISNEMTVQVKCSLAYMDFEGRSDGRSVKSVIAHVAPLKLVLVHGSAEATEHLKMHCSKNSDLHVYAPQIEETIDVTSDLCAYKVQLSEKLMSNVISKKLGEHEIAWVDAEVGKADDKLTLLPPSSTPAAHKSVLVGDLKLADFKQFLANKGLQLGEHEIAWVDAEVGKADDKLTLLPPSSTPAAHKSVLVGDLKLADFKQFLANKGLQVEFAGGALRCGEYITLRKIGDAGQKGSTGSQQIVIEGPLCEDYYKIRELLYSQFYLL</sequence>
<dbReference type="Pfam" id="PF13299">
    <property type="entry name" value="CPSF100_C"/>
    <property type="match status" value="1"/>
</dbReference>
<dbReference type="GO" id="GO:0003723">
    <property type="term" value="F:RNA binding"/>
    <property type="evidence" value="ECO:0007669"/>
    <property type="project" value="UniProtKB-KW"/>
</dbReference>
<evidence type="ECO:0000256" key="6">
    <source>
        <dbReference type="RuleBase" id="RU365006"/>
    </source>
</evidence>
<protein>
    <recommendedName>
        <fullName evidence="6">Cleavage and polyadenylation specificity factor subunit 2</fullName>
    </recommendedName>
    <alternativeName>
        <fullName evidence="6">Cleavage and polyadenylation specificity factor 100 kDa subunit</fullName>
    </alternativeName>
</protein>
<dbReference type="GO" id="GO:0006398">
    <property type="term" value="P:mRNA 3'-end processing by stem-loop binding and cleavage"/>
    <property type="evidence" value="ECO:0007669"/>
    <property type="project" value="InterPro"/>
</dbReference>
<evidence type="ECO:0000256" key="2">
    <source>
        <dbReference type="ARBA" id="ARBA00010624"/>
    </source>
</evidence>
<dbReference type="InterPro" id="IPR025069">
    <property type="entry name" value="Cpsf2_C"/>
</dbReference>
<dbReference type="InterPro" id="IPR035639">
    <property type="entry name" value="CPSF2_MBL"/>
</dbReference>
<dbReference type="STRING" id="40149.A0A0E0C6R7"/>
<dbReference type="Gramene" id="OMERI01G25850.1">
    <property type="protein sequence ID" value="OMERI01G25850.1"/>
    <property type="gene ID" value="OMERI01G25850"/>
</dbReference>
<keyword evidence="9" id="KW-1185">Reference proteome</keyword>
<dbReference type="Proteomes" id="UP000008021">
    <property type="component" value="Chromosome 1"/>
</dbReference>
<dbReference type="CDD" id="cd16293">
    <property type="entry name" value="CPSF2-like_MBL-fold"/>
    <property type="match status" value="1"/>
</dbReference>
<dbReference type="SUPFAM" id="SSF56281">
    <property type="entry name" value="Metallo-hydrolase/oxidoreductase"/>
    <property type="match status" value="2"/>
</dbReference>
<dbReference type="PANTHER" id="PTHR45922:SF1">
    <property type="entry name" value="CLEAVAGE AND POLYADENYLATION SPECIFICITY FACTOR SUBUNIT 2"/>
    <property type="match status" value="1"/>
</dbReference>
<comment type="similarity">
    <text evidence="2 6">Belongs to the metallo-beta-lactamase superfamily. RNA-metabolizing metallo-beta-lactamase-like family. CPSF2/YSH1 subfamily.</text>
</comment>
<keyword evidence="5 6" id="KW-0539">Nucleus</keyword>
<dbReference type="InterPro" id="IPR027075">
    <property type="entry name" value="CPSF2"/>
</dbReference>
<accession>A0A0E0C6R7</accession>
<organism evidence="8">
    <name type="scientific">Oryza meridionalis</name>
    <dbReference type="NCBI Taxonomy" id="40149"/>
    <lineage>
        <taxon>Eukaryota</taxon>
        <taxon>Viridiplantae</taxon>
        <taxon>Streptophyta</taxon>
        <taxon>Embryophyta</taxon>
        <taxon>Tracheophyta</taxon>
        <taxon>Spermatophyta</taxon>
        <taxon>Magnoliopsida</taxon>
        <taxon>Liliopsida</taxon>
        <taxon>Poales</taxon>
        <taxon>Poaceae</taxon>
        <taxon>BOP clade</taxon>
        <taxon>Oryzoideae</taxon>
        <taxon>Oryzeae</taxon>
        <taxon>Oryzinae</taxon>
        <taxon>Oryza</taxon>
    </lineage>
</organism>
<reference evidence="8" key="2">
    <citation type="submission" date="2018-05" db="EMBL/GenBank/DDBJ databases">
        <title>OmerRS3 (Oryza meridionalis Reference Sequence Version 3).</title>
        <authorList>
            <person name="Zhang J."/>
            <person name="Kudrna D."/>
            <person name="Lee S."/>
            <person name="Talag J."/>
            <person name="Welchert J."/>
            <person name="Wing R.A."/>
        </authorList>
    </citation>
    <scope>NUCLEOTIDE SEQUENCE [LARGE SCALE GENOMIC DNA]</scope>
    <source>
        <strain evidence="8">cv. OR44</strain>
    </source>
</reference>
<dbReference type="Pfam" id="PF16661">
    <property type="entry name" value="Lactamase_B_6"/>
    <property type="match status" value="1"/>
</dbReference>
<comment type="subcellular location">
    <subcellularLocation>
        <location evidence="1 6">Nucleus</location>
    </subcellularLocation>
</comment>
<dbReference type="SMART" id="SM00849">
    <property type="entry name" value="Lactamase_B"/>
    <property type="match status" value="1"/>
</dbReference>
<dbReference type="InterPro" id="IPR001279">
    <property type="entry name" value="Metallo-B-lactamas"/>
</dbReference>
<proteinExistence type="inferred from homology"/>
<name>A0A0E0C6R7_9ORYZ</name>